<evidence type="ECO:0000256" key="1">
    <source>
        <dbReference type="SAM" id="SignalP"/>
    </source>
</evidence>
<dbReference type="AlphaFoldDB" id="A0A398AXJ6"/>
<name>A0A398AXJ6_BRACM</name>
<dbReference type="Proteomes" id="UP000264353">
    <property type="component" value="Chromosome A1"/>
</dbReference>
<feature type="signal peptide" evidence="1">
    <location>
        <begin position="1"/>
        <end position="20"/>
    </location>
</feature>
<gene>
    <name evidence="2" type="ORF">BRARA_A02864</name>
</gene>
<feature type="chain" id="PRO_5017375789" evidence="1">
    <location>
        <begin position="21"/>
        <end position="148"/>
    </location>
</feature>
<evidence type="ECO:0000313" key="2">
    <source>
        <dbReference type="EMBL" id="RID80183.1"/>
    </source>
</evidence>
<accession>A0A398AXJ6</accession>
<keyword evidence="1" id="KW-0732">Signal</keyword>
<dbReference type="PANTHER" id="PTHR37380:SF1">
    <property type="entry name" value="CLE FAMILY OSCLE501 PROTEIN"/>
    <property type="match status" value="1"/>
</dbReference>
<evidence type="ECO:0000313" key="3">
    <source>
        <dbReference type="Proteomes" id="UP000264353"/>
    </source>
</evidence>
<dbReference type="EMBL" id="CM010628">
    <property type="protein sequence ID" value="RID80183.1"/>
    <property type="molecule type" value="Genomic_DNA"/>
</dbReference>
<dbReference type="PANTHER" id="PTHR37380">
    <property type="entry name" value="CLE FAMILY OSCLE501 PROTEIN"/>
    <property type="match status" value="1"/>
</dbReference>
<proteinExistence type="predicted"/>
<organism evidence="2 3">
    <name type="scientific">Brassica campestris</name>
    <name type="common">Field mustard</name>
    <dbReference type="NCBI Taxonomy" id="3711"/>
    <lineage>
        <taxon>Eukaryota</taxon>
        <taxon>Viridiplantae</taxon>
        <taxon>Streptophyta</taxon>
        <taxon>Embryophyta</taxon>
        <taxon>Tracheophyta</taxon>
        <taxon>Spermatophyta</taxon>
        <taxon>Magnoliopsida</taxon>
        <taxon>eudicotyledons</taxon>
        <taxon>Gunneridae</taxon>
        <taxon>Pentapetalae</taxon>
        <taxon>rosids</taxon>
        <taxon>malvids</taxon>
        <taxon>Brassicales</taxon>
        <taxon>Brassicaceae</taxon>
        <taxon>Brassiceae</taxon>
        <taxon>Brassica</taxon>
    </lineage>
</organism>
<protein>
    <submittedName>
        <fullName evidence="2">Uncharacterized protein</fullName>
    </submittedName>
</protein>
<sequence length="148" mass="16316">MNKKFGVALLQFLFLTLALATRQSFFFNSYYDVSKTVSNDEIMRKVPRGPNPITSPPTPVFPVANVGFKREIPRKGPSNVKSPSFSLFSIADIGVNRKVPNGPNHDTSPPSSQILVTDIGVNREIPRNDPNKITSRSIPTVSIADNNF</sequence>
<reference evidence="2 3" key="1">
    <citation type="submission" date="2018-06" db="EMBL/GenBank/DDBJ databases">
        <title>WGS assembly of Brassica rapa FPsc.</title>
        <authorList>
            <person name="Bowman J."/>
            <person name="Kohchi T."/>
            <person name="Yamato K."/>
            <person name="Jenkins J."/>
            <person name="Shu S."/>
            <person name="Ishizaki K."/>
            <person name="Yamaoka S."/>
            <person name="Nishihama R."/>
            <person name="Nakamura Y."/>
            <person name="Berger F."/>
            <person name="Adam C."/>
            <person name="Aki S."/>
            <person name="Althoff F."/>
            <person name="Araki T."/>
            <person name="Arteaga-Vazquez M."/>
            <person name="Balasubrmanian S."/>
            <person name="Bauer D."/>
            <person name="Boehm C."/>
            <person name="Briginshaw L."/>
            <person name="Caballero-Perez J."/>
            <person name="Catarino B."/>
            <person name="Chen F."/>
            <person name="Chiyoda S."/>
            <person name="Chovatia M."/>
            <person name="Davies K."/>
            <person name="Delmans M."/>
            <person name="Demura T."/>
            <person name="Dierschke T."/>
            <person name="Dolan L."/>
            <person name="Dorantes-Acosta A."/>
            <person name="Eklund D."/>
            <person name="Florent S."/>
            <person name="Flores-Sandoval E."/>
            <person name="Fujiyama A."/>
            <person name="Fukuzawa H."/>
            <person name="Galik B."/>
            <person name="Grimanelli D."/>
            <person name="Grimwood J."/>
            <person name="Grossniklaus U."/>
            <person name="Hamada T."/>
            <person name="Haseloff J."/>
            <person name="Hetherington A."/>
            <person name="Higo A."/>
            <person name="Hirakawa Y."/>
            <person name="Hundley H."/>
            <person name="Ikeda Y."/>
            <person name="Inoue K."/>
            <person name="Inoue S."/>
            <person name="Ishida S."/>
            <person name="Jia Q."/>
            <person name="Kakita M."/>
            <person name="Kanazawa T."/>
            <person name="Kawai Y."/>
            <person name="Kawashima T."/>
            <person name="Kennedy M."/>
            <person name="Kinose K."/>
            <person name="Kinoshita T."/>
            <person name="Kohara Y."/>
            <person name="Koide E."/>
            <person name="Komatsu K."/>
            <person name="Kopischke S."/>
            <person name="Kubo M."/>
            <person name="Kyozuka J."/>
            <person name="Lagercrantz U."/>
            <person name="Lin S."/>
            <person name="Lindquist E."/>
            <person name="Lipzen A."/>
            <person name="Lu C."/>
            <person name="Luna E."/>
            <person name="Martienssen R."/>
            <person name="Minamino N."/>
            <person name="Mizutani M."/>
            <person name="Mizutani M."/>
            <person name="Mochizuki N."/>
            <person name="Monte I."/>
            <person name="Mosher R."/>
            <person name="Nagasaki H."/>
            <person name="Nakagami H."/>
            <person name="Naramoto S."/>
            <person name="Nishitani K."/>
            <person name="Ohtani M."/>
            <person name="Okamoto T."/>
            <person name="Okumura M."/>
            <person name="Phillips J."/>
            <person name="Pollak B."/>
            <person name="Reinders A."/>
            <person name="Roevekamp M."/>
            <person name="Sano R."/>
            <person name="Sawa S."/>
            <person name="Schmid M."/>
            <person name="Shirakawa M."/>
            <person name="Solano R."/>
            <person name="Spunde A."/>
            <person name="Suetsugu N."/>
            <person name="Sugano S."/>
            <person name="Sugiyama A."/>
            <person name="Sun R."/>
            <person name="Suzuki Y."/>
            <person name="Takenaka M."/>
            <person name="Takezawa D."/>
            <person name="Tomogane H."/>
            <person name="Tsuzuki M."/>
            <person name="Ueda T."/>
            <person name="Umeda M."/>
            <person name="Ward J."/>
            <person name="Watanabe Y."/>
            <person name="Yazaki K."/>
            <person name="Yokoyama R."/>
            <person name="Yoshitake Y."/>
            <person name="Yotsui I."/>
            <person name="Zachgo S."/>
            <person name="Schmutz J."/>
        </authorList>
    </citation>
    <scope>NUCLEOTIDE SEQUENCE [LARGE SCALE GENOMIC DNA]</scope>
    <source>
        <strain evidence="3">cv. B-3</strain>
    </source>
</reference>